<evidence type="ECO:0000313" key="3">
    <source>
        <dbReference type="Proteomes" id="UP000078340"/>
    </source>
</evidence>
<proteinExistence type="predicted"/>
<feature type="region of interest" description="Disordered" evidence="1">
    <location>
        <begin position="1"/>
        <end position="101"/>
    </location>
</feature>
<comment type="caution">
    <text evidence="2">The sequence shown here is derived from an EMBL/GenBank/DDBJ whole genome shotgun (WGS) entry which is preliminary data.</text>
</comment>
<name>A0A179GU19_PURLI</name>
<feature type="compositionally biased region" description="Low complexity" evidence="1">
    <location>
        <begin position="65"/>
        <end position="91"/>
    </location>
</feature>
<gene>
    <name evidence="2" type="ORF">VFPFJ_09237</name>
</gene>
<organism evidence="2 3">
    <name type="scientific">Purpureocillium lilacinum</name>
    <name type="common">Paecilomyces lilacinus</name>
    <dbReference type="NCBI Taxonomy" id="33203"/>
    <lineage>
        <taxon>Eukaryota</taxon>
        <taxon>Fungi</taxon>
        <taxon>Dikarya</taxon>
        <taxon>Ascomycota</taxon>
        <taxon>Pezizomycotina</taxon>
        <taxon>Sordariomycetes</taxon>
        <taxon>Hypocreomycetidae</taxon>
        <taxon>Hypocreales</taxon>
        <taxon>Ophiocordycipitaceae</taxon>
        <taxon>Purpureocillium</taxon>
    </lineage>
</organism>
<dbReference type="EMBL" id="LSBI01000009">
    <property type="protein sequence ID" value="OAQ80783.1"/>
    <property type="molecule type" value="Genomic_DNA"/>
</dbReference>
<feature type="compositionally biased region" description="Pro residues" evidence="1">
    <location>
        <begin position="92"/>
        <end position="101"/>
    </location>
</feature>
<evidence type="ECO:0000256" key="1">
    <source>
        <dbReference type="SAM" id="MobiDB-lite"/>
    </source>
</evidence>
<sequence length="134" mass="14417">MGSRAWQGENGGRGVNRLGGFWQHPVPKRAALPLSGKRRSPGRGTFGLELSPHGASVRPCPGRPPLRVRTPVPPRTLLCGAPTLTPTSTPTPLRPRPTPPRGPCFSFLPLLVGPSKAQVALYSVLRTPHRRLTD</sequence>
<dbReference type="AlphaFoldDB" id="A0A179GU19"/>
<reference evidence="2 3" key="1">
    <citation type="submission" date="2016-02" db="EMBL/GenBank/DDBJ databases">
        <title>Biosynthesis of antibiotic leucinostatins and their inhibition on Phytophthora in bio-control Purpureocillium lilacinum.</title>
        <authorList>
            <person name="Wang G."/>
            <person name="Liu Z."/>
            <person name="Lin R."/>
            <person name="Li E."/>
            <person name="Mao Z."/>
            <person name="Ling J."/>
            <person name="Yin W."/>
            <person name="Xie B."/>
        </authorList>
    </citation>
    <scope>NUCLEOTIDE SEQUENCE [LARGE SCALE GENOMIC DNA]</scope>
    <source>
        <strain evidence="2">PLFJ-1</strain>
    </source>
</reference>
<protein>
    <submittedName>
        <fullName evidence="2">Uncharacterized protein</fullName>
    </submittedName>
</protein>
<dbReference type="Proteomes" id="UP000078340">
    <property type="component" value="Unassembled WGS sequence"/>
</dbReference>
<accession>A0A179GU19</accession>
<evidence type="ECO:0000313" key="2">
    <source>
        <dbReference type="EMBL" id="OAQ80783.1"/>
    </source>
</evidence>